<keyword evidence="6 7" id="KW-0720">Serine protease</keyword>
<evidence type="ECO:0000256" key="2">
    <source>
        <dbReference type="ARBA" id="ARBA00008524"/>
    </source>
</evidence>
<keyword evidence="11" id="KW-0732">Signal</keyword>
<dbReference type="GO" id="GO:0008236">
    <property type="term" value="F:serine-type peptidase activity"/>
    <property type="evidence" value="ECO:0007669"/>
    <property type="project" value="UniProtKB-UniRule"/>
</dbReference>
<comment type="function">
    <text evidence="7">Degrades oligopeptides.</text>
</comment>
<organism evidence="13 14">
    <name type="scientific">Maribacter arcticus</name>
    <dbReference type="NCBI Taxonomy" id="561365"/>
    <lineage>
        <taxon>Bacteria</taxon>
        <taxon>Pseudomonadati</taxon>
        <taxon>Bacteroidota</taxon>
        <taxon>Flavobacteriia</taxon>
        <taxon>Flavobacteriales</taxon>
        <taxon>Flavobacteriaceae</taxon>
        <taxon>Maribacter</taxon>
    </lineage>
</organism>
<feature type="site" description="Transition state stabilizer; via amide nitrogen" evidence="9">
    <location>
        <position position="964"/>
    </location>
</feature>
<name>A0A1T5AJ41_9FLAO</name>
<dbReference type="PIRSF" id="PIRSF036421">
    <property type="entry name" value="Tricorn_protease"/>
    <property type="match status" value="1"/>
</dbReference>
<comment type="similarity">
    <text evidence="2 7">Belongs to the peptidase S41B family.</text>
</comment>
<evidence type="ECO:0000256" key="7">
    <source>
        <dbReference type="PIRNR" id="PIRNR036421"/>
    </source>
</evidence>
<dbReference type="AlphaFoldDB" id="A0A1T5AJ41"/>
<evidence type="ECO:0000313" key="13">
    <source>
        <dbReference type="EMBL" id="SKB34849.1"/>
    </source>
</evidence>
<feature type="signal peptide" evidence="11">
    <location>
        <begin position="1"/>
        <end position="20"/>
    </location>
</feature>
<sequence>MYFKPFLVLLFGFLVSNLQAQEAYFLMDPTVSPDAKTIVFSYDTDLWSVPATGGTAVRLTAMDGEETLPRISPDGKWLAFSATQFGNRDIFVMPMEGGSIQQLTFNDAADDMDSWAWDSKSLYFTSSRNNRYSGYEVAVMGGTPKRLFENFFNTVANIAIHPKTEEVFFNESWEAKIFTHRKRYKGAYNPDIKSYNPKTKTYKEYTNYAGKDLWATLDLDGNLYFVSDEANGEYNLYEMVNGAKVQHTKFETSIGRPQVSANGELVVFGKDYQVYGYNVATKTATKIPIKITENSTLTKTQDFKVQGNISNFSVSPDNKKLAFISRGELFVSDVKGKFIKHITTDPAERVLEITWLKDNKTLLYNRTYKGYTNLFTIAADGSVPEKQHTNDLRNNVNIVLDPDLSKALYISGRDELRLLDLSNFKSETVVKDEFWALYAPQPHFSPNGKYIAYNAIRNFENDVFVIRLSDKKITNLTNTGVTESDPVWSPDGKYLYMMANLTKPSYPYGLNESQIYQMPLDKYEDAFTYEKYDELFKEEEKEKEDDKDDKDEKDEKKDKAEEEKKKPITITINPDGIMERITAISPAFGKQTSPTVIEKEEAMHVLYISNHDEGKSKLWKTIIKPFEKNKIEMVLDDELNGYQLAGAKDSYYLLGKGNLHTLDIEKNKTEKIEMDFTFRRNLSEEFRQMFQEAWAGFEENFYDGDFHGEDWTLLRKKYEQYLPYLTNRNQLRVLFNDMLGELNTSHFGFNSSGDEENVFYKTKTLAVGIEFSNENPFTVESIIADSPADVTGKNLKKGDVLVAVNGQAIDPKKNREAYFNEPSLDKEIQMDFKRDGKTIAINLHPISNTAQRNLLYDTWVDANQKYVDEHGNKKIAYVYMKNMGGSELEHFKREMVSETNQREALILDLRFNTGGNVHDEVLQFLSQKPYLKWKYRDGGLAPQPNFAPAVKPIILLMNEQSLSDAEMTAAGFKALKLGKTLGTETYRWIIFTSGKGLVDGSFYRLPAWGCFTLDGQDLEKTGVAPDITVPENFKQRLEGEQPQLDAAIAEILRQLKG</sequence>
<dbReference type="Pfam" id="PF03572">
    <property type="entry name" value="Peptidase_S41"/>
    <property type="match status" value="1"/>
</dbReference>
<dbReference type="Gene3D" id="2.30.42.10">
    <property type="match status" value="1"/>
</dbReference>
<feature type="chain" id="PRO_5013001714" description="Tricorn protease homolog" evidence="11">
    <location>
        <begin position="21"/>
        <end position="1057"/>
    </location>
</feature>
<dbReference type="EC" id="3.4.21.-" evidence="7"/>
<dbReference type="InterPro" id="IPR028204">
    <property type="entry name" value="Tricorn_C1"/>
</dbReference>
<evidence type="ECO:0000259" key="12">
    <source>
        <dbReference type="PROSITE" id="PS50106"/>
    </source>
</evidence>
<dbReference type="SUPFAM" id="SSF82171">
    <property type="entry name" value="DPP6 N-terminal domain-like"/>
    <property type="match status" value="1"/>
</dbReference>
<feature type="compositionally biased region" description="Acidic residues" evidence="10">
    <location>
        <begin position="541"/>
        <end position="552"/>
    </location>
</feature>
<dbReference type="STRING" id="561365.SAMN05660866_00997"/>
<evidence type="ECO:0000313" key="14">
    <source>
        <dbReference type="Proteomes" id="UP000190339"/>
    </source>
</evidence>
<dbReference type="OrthoDB" id="9815657at2"/>
<dbReference type="Pfam" id="PF14684">
    <property type="entry name" value="Tricorn_C1"/>
    <property type="match status" value="1"/>
</dbReference>
<dbReference type="SUPFAM" id="SSF52096">
    <property type="entry name" value="ClpP/crotonase"/>
    <property type="match status" value="1"/>
</dbReference>
<evidence type="ECO:0000256" key="4">
    <source>
        <dbReference type="ARBA" id="ARBA00022670"/>
    </source>
</evidence>
<keyword evidence="5 7" id="KW-0378">Hydrolase</keyword>
<dbReference type="Pfam" id="PF26549">
    <property type="entry name" value="Tricorn_N"/>
    <property type="match status" value="1"/>
</dbReference>
<evidence type="ECO:0000256" key="5">
    <source>
        <dbReference type="ARBA" id="ARBA00022801"/>
    </source>
</evidence>
<feature type="compositionally biased region" description="Basic and acidic residues" evidence="10">
    <location>
        <begin position="553"/>
        <end position="566"/>
    </location>
</feature>
<dbReference type="GO" id="GO:0006508">
    <property type="term" value="P:proteolysis"/>
    <property type="evidence" value="ECO:0007669"/>
    <property type="project" value="UniProtKB-UniRule"/>
</dbReference>
<accession>A0A1T5AJ41</accession>
<dbReference type="PANTHER" id="PTHR43253">
    <property type="entry name" value="TRICORN PROTEASE HOMOLOG 2-RELATED"/>
    <property type="match status" value="1"/>
</dbReference>
<dbReference type="InterPro" id="IPR036034">
    <property type="entry name" value="PDZ_sf"/>
</dbReference>
<dbReference type="Gene3D" id="2.130.10.10">
    <property type="entry name" value="YVTN repeat-like/Quinoprotein amine dehydrogenase"/>
    <property type="match status" value="1"/>
</dbReference>
<dbReference type="EMBL" id="FUYL01000002">
    <property type="protein sequence ID" value="SKB34849.1"/>
    <property type="molecule type" value="Genomic_DNA"/>
</dbReference>
<feature type="active site" description="Charge relay system" evidence="8">
    <location>
        <position position="1019"/>
    </location>
</feature>
<evidence type="ECO:0000256" key="6">
    <source>
        <dbReference type="ARBA" id="ARBA00022825"/>
    </source>
</evidence>
<dbReference type="SMART" id="SM00245">
    <property type="entry name" value="TSPc"/>
    <property type="match status" value="1"/>
</dbReference>
<dbReference type="GO" id="GO:0005737">
    <property type="term" value="C:cytoplasm"/>
    <property type="evidence" value="ECO:0007669"/>
    <property type="project" value="UniProtKB-SubCell"/>
</dbReference>
<evidence type="ECO:0000256" key="11">
    <source>
        <dbReference type="SAM" id="SignalP"/>
    </source>
</evidence>
<dbReference type="Gene3D" id="3.30.750.44">
    <property type="match status" value="1"/>
</dbReference>
<dbReference type="CDD" id="cd07562">
    <property type="entry name" value="Peptidase_S41_TRI"/>
    <property type="match status" value="1"/>
</dbReference>
<dbReference type="InterPro" id="IPR005151">
    <property type="entry name" value="Tail-specific_protease"/>
</dbReference>
<dbReference type="RefSeq" id="WP_079511490.1">
    <property type="nucleotide sequence ID" value="NZ_FUYL01000002.1"/>
</dbReference>
<evidence type="ECO:0000256" key="8">
    <source>
        <dbReference type="PIRSR" id="PIRSR036421-1"/>
    </source>
</evidence>
<evidence type="ECO:0000256" key="3">
    <source>
        <dbReference type="ARBA" id="ARBA00022490"/>
    </source>
</evidence>
<dbReference type="SMART" id="SM00228">
    <property type="entry name" value="PDZ"/>
    <property type="match status" value="1"/>
</dbReference>
<feature type="active site" description="Charge relay system" evidence="8">
    <location>
        <position position="746"/>
    </location>
</feature>
<comment type="subcellular location">
    <subcellularLocation>
        <location evidence="1 7">Cytoplasm</location>
    </subcellularLocation>
</comment>
<dbReference type="Pfam" id="PF13180">
    <property type="entry name" value="PDZ_2"/>
    <property type="match status" value="1"/>
</dbReference>
<dbReference type="Proteomes" id="UP000190339">
    <property type="component" value="Unassembled WGS sequence"/>
</dbReference>
<reference evidence="14" key="1">
    <citation type="submission" date="2017-02" db="EMBL/GenBank/DDBJ databases">
        <authorList>
            <person name="Varghese N."/>
            <person name="Submissions S."/>
        </authorList>
    </citation>
    <scope>NUCLEOTIDE SEQUENCE [LARGE SCALE GENOMIC DNA]</scope>
    <source>
        <strain evidence="14">DSM 23546</strain>
    </source>
</reference>
<keyword evidence="14" id="KW-1185">Reference proteome</keyword>
<dbReference type="InterPro" id="IPR015943">
    <property type="entry name" value="WD40/YVTN_repeat-like_dom_sf"/>
</dbReference>
<feature type="active site" description="Nucleophile" evidence="8">
    <location>
        <position position="963"/>
    </location>
</feature>
<dbReference type="Pfam" id="PF26550">
    <property type="entry name" value="Tricorn_2nd"/>
    <property type="match status" value="1"/>
</dbReference>
<dbReference type="SUPFAM" id="SSF50156">
    <property type="entry name" value="PDZ domain-like"/>
    <property type="match status" value="1"/>
</dbReference>
<dbReference type="Gene3D" id="3.90.226.10">
    <property type="entry name" value="2-enoyl-CoA Hydratase, Chain A, domain 1"/>
    <property type="match status" value="1"/>
</dbReference>
<dbReference type="PANTHER" id="PTHR43253:SF1">
    <property type="entry name" value="TRICORN PROTEASE HOMOLOG 2-RELATED"/>
    <property type="match status" value="1"/>
</dbReference>
<evidence type="ECO:0000256" key="10">
    <source>
        <dbReference type="SAM" id="MobiDB-lite"/>
    </source>
</evidence>
<proteinExistence type="inferred from homology"/>
<dbReference type="PROSITE" id="PS50106">
    <property type="entry name" value="PDZ"/>
    <property type="match status" value="1"/>
</dbReference>
<feature type="region of interest" description="Disordered" evidence="10">
    <location>
        <begin position="538"/>
        <end position="568"/>
    </location>
</feature>
<dbReference type="InterPro" id="IPR001478">
    <property type="entry name" value="PDZ"/>
</dbReference>
<dbReference type="InterPro" id="IPR012393">
    <property type="entry name" value="Tricorn_protease"/>
</dbReference>
<dbReference type="Gene3D" id="2.120.10.60">
    <property type="entry name" value="Tricorn protease N-terminal domain"/>
    <property type="match status" value="1"/>
</dbReference>
<dbReference type="InterPro" id="IPR029045">
    <property type="entry name" value="ClpP/crotonase-like_dom_sf"/>
</dbReference>
<keyword evidence="3 7" id="KW-0963">Cytoplasm</keyword>
<evidence type="ECO:0000256" key="9">
    <source>
        <dbReference type="PIRSR" id="PIRSR036421-3"/>
    </source>
</evidence>
<feature type="domain" description="PDZ" evidence="12">
    <location>
        <begin position="756"/>
        <end position="817"/>
    </location>
</feature>
<gene>
    <name evidence="13" type="ORF">SAMN05660866_00997</name>
</gene>
<keyword evidence="4 7" id="KW-0645">Protease</keyword>
<protein>
    <recommendedName>
        <fullName evidence="7">Tricorn protease homolog</fullName>
        <ecNumber evidence="7">3.4.21.-</ecNumber>
    </recommendedName>
</protein>
<evidence type="ECO:0000256" key="1">
    <source>
        <dbReference type="ARBA" id="ARBA00004496"/>
    </source>
</evidence>